<dbReference type="InterPro" id="IPR013083">
    <property type="entry name" value="Znf_RING/FYVE/PHD"/>
</dbReference>
<evidence type="ECO:0000256" key="8">
    <source>
        <dbReference type="ARBA" id="ARBA00023172"/>
    </source>
</evidence>
<dbReference type="FunFam" id="3.40.1440.10:FF:000006">
    <property type="entry name" value="Structure-specific endonuclease subunit SLX1"/>
    <property type="match status" value="1"/>
</dbReference>
<dbReference type="SMART" id="SM00465">
    <property type="entry name" value="GIYc"/>
    <property type="match status" value="1"/>
</dbReference>
<comment type="function">
    <text evidence="11">Catalytic subunit of the SLX1-SLX4 structure-specific endonuclease that resolves DNA secondary structures generated during DNA repair and recombination. Has endonuclease activity towards branched DNA substrates, introducing single-strand cuts in duplex DNA close to junctions with ss-DNA.</text>
</comment>
<comment type="caution">
    <text evidence="11">Lacks conserved residue(s) required for the propagation of feature annotation.</text>
</comment>
<name>A0A1G4INL7_9SACH</name>
<dbReference type="HAMAP" id="MF_03100">
    <property type="entry name" value="Endonuc_su_Slx1"/>
    <property type="match status" value="1"/>
</dbReference>
<dbReference type="PANTHER" id="PTHR20208">
    <property type="entry name" value="STRUCTURE-SPECIFIC ENDONUCLEASE SUBUNIT SLX1"/>
    <property type="match status" value="1"/>
</dbReference>
<dbReference type="CDD" id="cd10455">
    <property type="entry name" value="GIY-YIG_SLX1"/>
    <property type="match status" value="1"/>
</dbReference>
<comment type="subcellular location">
    <subcellularLocation>
        <location evidence="11">Nucleus</location>
    </subcellularLocation>
</comment>
<evidence type="ECO:0000256" key="9">
    <source>
        <dbReference type="ARBA" id="ARBA00023204"/>
    </source>
</evidence>
<evidence type="ECO:0000256" key="5">
    <source>
        <dbReference type="ARBA" id="ARBA00022771"/>
    </source>
</evidence>
<keyword evidence="6 11" id="KW-0378">Hydrolase</keyword>
<dbReference type="GO" id="GO:0000724">
    <property type="term" value="P:double-strand break repair via homologous recombination"/>
    <property type="evidence" value="ECO:0007669"/>
    <property type="project" value="TreeGrafter"/>
</dbReference>
<keyword evidence="14" id="KW-1185">Reference proteome</keyword>
<evidence type="ECO:0000313" key="14">
    <source>
        <dbReference type="Proteomes" id="UP000190274"/>
    </source>
</evidence>
<keyword evidence="2" id="KW-0479">Metal-binding</keyword>
<dbReference type="InterPro" id="IPR035901">
    <property type="entry name" value="GIY-YIG_endonuc_sf"/>
</dbReference>
<keyword evidence="5" id="KW-0863">Zinc-finger</keyword>
<dbReference type="GO" id="GO:0008821">
    <property type="term" value="F:crossover junction DNA endonuclease activity"/>
    <property type="evidence" value="ECO:0007669"/>
    <property type="project" value="TreeGrafter"/>
</dbReference>
<dbReference type="GO" id="GO:0006261">
    <property type="term" value="P:DNA-templated DNA replication"/>
    <property type="evidence" value="ECO:0007669"/>
    <property type="project" value="EnsemblFungi"/>
</dbReference>
<dbReference type="GO" id="GO:0033557">
    <property type="term" value="C:Slx1-Slx4 complex"/>
    <property type="evidence" value="ECO:0007669"/>
    <property type="project" value="UniProtKB-UniRule"/>
</dbReference>
<evidence type="ECO:0000256" key="4">
    <source>
        <dbReference type="ARBA" id="ARBA00022763"/>
    </source>
</evidence>
<keyword evidence="3 11" id="KW-0255">Endonuclease</keyword>
<evidence type="ECO:0000259" key="12">
    <source>
        <dbReference type="PROSITE" id="PS50164"/>
    </source>
</evidence>
<dbReference type="STRING" id="1266660.A0A1G4INL7"/>
<evidence type="ECO:0000313" key="13">
    <source>
        <dbReference type="EMBL" id="SCU78053.1"/>
    </source>
</evidence>
<dbReference type="InterPro" id="IPR027520">
    <property type="entry name" value="Slx1"/>
</dbReference>
<proteinExistence type="inferred from homology"/>
<dbReference type="OrthoDB" id="24645at2759"/>
<comment type="subunit">
    <text evidence="11">Forms a heterodimer with SLX4.</text>
</comment>
<evidence type="ECO:0000256" key="6">
    <source>
        <dbReference type="ARBA" id="ARBA00022801"/>
    </source>
</evidence>
<comment type="similarity">
    <text evidence="11">Belongs to the SLX1 family.</text>
</comment>
<dbReference type="InterPro" id="IPR000305">
    <property type="entry name" value="GIY-YIG_endonuc"/>
</dbReference>
<keyword evidence="1 11" id="KW-0540">Nuclease</keyword>
<keyword evidence="8 11" id="KW-0233">DNA recombination</keyword>
<sequence>MTSVATVHKVPEFYCCYLLRSVPKKQSFYIGSTPNPVRRLRQHNGDLSNGSAYRTKRAGLRPWEMVACVYGFTSKIAALQFEHAWQHSYQTHFIKDERRLVKNKAGGRSLHHKLGVIRLLIENAFFSRMDLKIHFFDPEAVKVWDQDRFNIGGEVIKTVSDLGLGTCDEHHVENLIHVELFFRNVLAPDQMRIAQQLALLAHGEISCRVCQVTFNYVSDDQDENQKRELQCNEERSSPLVAFCPMEKCDFVSHLRCLHRIFLDDERLENGTVSLIPKSGDCPSCEKSILWTSVVRYSTWLRDSNDRRCED</sequence>
<keyword evidence="4 11" id="KW-0227">DNA damage</keyword>
<dbReference type="SUPFAM" id="SSF82771">
    <property type="entry name" value="GIY-YIG endonuclease"/>
    <property type="match status" value="1"/>
</dbReference>
<dbReference type="Gene3D" id="3.40.1440.10">
    <property type="entry name" value="GIY-YIG endonuclease"/>
    <property type="match status" value="1"/>
</dbReference>
<organism evidence="13 14">
    <name type="scientific">Lachancea dasiensis</name>
    <dbReference type="NCBI Taxonomy" id="1072105"/>
    <lineage>
        <taxon>Eukaryota</taxon>
        <taxon>Fungi</taxon>
        <taxon>Dikarya</taxon>
        <taxon>Ascomycota</taxon>
        <taxon>Saccharomycotina</taxon>
        <taxon>Saccharomycetes</taxon>
        <taxon>Saccharomycetales</taxon>
        <taxon>Saccharomycetaceae</taxon>
        <taxon>Lachancea</taxon>
    </lineage>
</organism>
<dbReference type="Pfam" id="PF21202">
    <property type="entry name" value="SLX1_C"/>
    <property type="match status" value="1"/>
</dbReference>
<evidence type="ECO:0000256" key="11">
    <source>
        <dbReference type="HAMAP-Rule" id="MF_03100"/>
    </source>
</evidence>
<dbReference type="Pfam" id="PF01541">
    <property type="entry name" value="GIY-YIG"/>
    <property type="match status" value="1"/>
</dbReference>
<dbReference type="AlphaFoldDB" id="A0A1G4INL7"/>
<comment type="cofactor">
    <cofactor evidence="11">
        <name>a divalent metal cation</name>
        <dbReference type="ChEBI" id="CHEBI:60240"/>
    </cofactor>
</comment>
<feature type="domain" description="GIY-YIG" evidence="12">
    <location>
        <begin position="12"/>
        <end position="95"/>
    </location>
</feature>
<keyword evidence="10 11" id="KW-0539">Nucleus</keyword>
<gene>
    <name evidence="13" type="ORF">LADA_0A03554G</name>
</gene>
<dbReference type="Proteomes" id="UP000190274">
    <property type="component" value="Chromosome A"/>
</dbReference>
<dbReference type="GO" id="GO:0017108">
    <property type="term" value="F:5'-flap endonuclease activity"/>
    <property type="evidence" value="ECO:0007669"/>
    <property type="project" value="EnsemblFungi"/>
</dbReference>
<evidence type="ECO:0000256" key="1">
    <source>
        <dbReference type="ARBA" id="ARBA00022722"/>
    </source>
</evidence>
<dbReference type="PANTHER" id="PTHR20208:SF10">
    <property type="entry name" value="STRUCTURE-SPECIFIC ENDONUCLEASE SUBUNIT SLX1"/>
    <property type="match status" value="1"/>
</dbReference>
<reference evidence="13 14" key="1">
    <citation type="submission" date="2016-03" db="EMBL/GenBank/DDBJ databases">
        <authorList>
            <person name="Devillers H."/>
        </authorList>
    </citation>
    <scope>NUCLEOTIDE SEQUENCE [LARGE SCALE GENOMIC DNA]</scope>
    <source>
        <strain evidence="13">CBS 10888</strain>
    </source>
</reference>
<dbReference type="EMBL" id="LT598460">
    <property type="protein sequence ID" value="SCU78053.1"/>
    <property type="molecule type" value="Genomic_DNA"/>
</dbReference>
<evidence type="ECO:0000256" key="10">
    <source>
        <dbReference type="ARBA" id="ARBA00023242"/>
    </source>
</evidence>
<dbReference type="GO" id="GO:0008270">
    <property type="term" value="F:zinc ion binding"/>
    <property type="evidence" value="ECO:0007669"/>
    <property type="project" value="UniProtKB-KW"/>
</dbReference>
<accession>A0A1G4INL7</accession>
<dbReference type="PROSITE" id="PS50164">
    <property type="entry name" value="GIY_YIG"/>
    <property type="match status" value="1"/>
</dbReference>
<evidence type="ECO:0000256" key="7">
    <source>
        <dbReference type="ARBA" id="ARBA00022833"/>
    </source>
</evidence>
<dbReference type="InterPro" id="IPR050381">
    <property type="entry name" value="SLX1_endonuclease"/>
</dbReference>
<keyword evidence="7" id="KW-0862">Zinc</keyword>
<evidence type="ECO:0000256" key="3">
    <source>
        <dbReference type="ARBA" id="ARBA00022759"/>
    </source>
</evidence>
<evidence type="ECO:0000256" key="2">
    <source>
        <dbReference type="ARBA" id="ARBA00022723"/>
    </source>
</evidence>
<dbReference type="Gene3D" id="3.30.40.10">
    <property type="entry name" value="Zinc/RING finger domain, C3HC4 (zinc finger)"/>
    <property type="match status" value="1"/>
</dbReference>
<keyword evidence="9 11" id="KW-0234">DNA repair</keyword>
<dbReference type="InterPro" id="IPR048749">
    <property type="entry name" value="SLX1_C"/>
</dbReference>
<protein>
    <submittedName>
        <fullName evidence="13">LADA_0A03554g1_1</fullName>
    </submittedName>
</protein>